<dbReference type="CDD" id="cd09272">
    <property type="entry name" value="RNase_HI_RT_Ty1"/>
    <property type="match status" value="1"/>
</dbReference>
<dbReference type="InterPro" id="IPR001878">
    <property type="entry name" value="Znf_CCHC"/>
</dbReference>
<keyword evidence="1" id="KW-0479">Metal-binding</keyword>
<evidence type="ECO:0000259" key="2">
    <source>
        <dbReference type="PROSITE" id="PS50158"/>
    </source>
</evidence>
<dbReference type="GO" id="GO:0008270">
    <property type="term" value="F:zinc ion binding"/>
    <property type="evidence" value="ECO:0007669"/>
    <property type="project" value="UniProtKB-KW"/>
</dbReference>
<dbReference type="EMBL" id="UZAU01000322">
    <property type="status" value="NOT_ANNOTATED_CDS"/>
    <property type="molecule type" value="Genomic_DNA"/>
</dbReference>
<proteinExistence type="predicted"/>
<dbReference type="InterPro" id="IPR043502">
    <property type="entry name" value="DNA/RNA_pol_sf"/>
</dbReference>
<evidence type="ECO:0000256" key="1">
    <source>
        <dbReference type="PROSITE-ProRule" id="PRU00047"/>
    </source>
</evidence>
<dbReference type="PROSITE" id="PS50158">
    <property type="entry name" value="ZF_CCHC"/>
    <property type="match status" value="1"/>
</dbReference>
<dbReference type="SUPFAM" id="SSF56672">
    <property type="entry name" value="DNA/RNA polymerases"/>
    <property type="match status" value="1"/>
</dbReference>
<dbReference type="EnsemblPlants" id="evm.model.03.1611">
    <property type="protein sequence ID" value="cds.evm.model.03.1611"/>
    <property type="gene ID" value="evm.TU.03.1611"/>
</dbReference>
<dbReference type="Pfam" id="PF07727">
    <property type="entry name" value="RVT_2"/>
    <property type="match status" value="1"/>
</dbReference>
<dbReference type="PANTHER" id="PTHR11439:SF470">
    <property type="entry name" value="CYSTEINE-RICH RLK (RECEPTOR-LIKE PROTEIN KINASE) 8"/>
    <property type="match status" value="1"/>
</dbReference>
<dbReference type="GO" id="GO:0003676">
    <property type="term" value="F:nucleic acid binding"/>
    <property type="evidence" value="ECO:0007669"/>
    <property type="project" value="InterPro"/>
</dbReference>
<dbReference type="InterPro" id="IPR013103">
    <property type="entry name" value="RVT_2"/>
</dbReference>
<keyword evidence="1" id="KW-0862">Zinc</keyword>
<feature type="domain" description="CCHC-type" evidence="2">
    <location>
        <begin position="93"/>
        <end position="106"/>
    </location>
</feature>
<dbReference type="Gramene" id="evm.model.03.1611">
    <property type="protein sequence ID" value="cds.evm.model.03.1611"/>
    <property type="gene ID" value="evm.TU.03.1611"/>
</dbReference>
<keyword evidence="4" id="KW-1185">Reference proteome</keyword>
<reference evidence="3" key="2">
    <citation type="submission" date="2021-03" db="UniProtKB">
        <authorList>
            <consortium name="EnsemblPlants"/>
        </authorList>
    </citation>
    <scope>IDENTIFICATION</scope>
</reference>
<protein>
    <recommendedName>
        <fullName evidence="2">CCHC-type domain-containing protein</fullName>
    </recommendedName>
</protein>
<dbReference type="PANTHER" id="PTHR11439">
    <property type="entry name" value="GAG-POL-RELATED RETROTRANSPOSON"/>
    <property type="match status" value="1"/>
</dbReference>
<accession>A0A803P5Z5</accession>
<keyword evidence="1" id="KW-0863">Zinc-finger</keyword>
<dbReference type="Proteomes" id="UP000596661">
    <property type="component" value="Chromosome 3"/>
</dbReference>
<evidence type="ECO:0000313" key="4">
    <source>
        <dbReference type="Proteomes" id="UP000596661"/>
    </source>
</evidence>
<evidence type="ECO:0000313" key="3">
    <source>
        <dbReference type="EnsemblPlants" id="cds.evm.model.03.1611"/>
    </source>
</evidence>
<reference evidence="3" key="1">
    <citation type="submission" date="2018-11" db="EMBL/GenBank/DDBJ databases">
        <authorList>
            <person name="Grassa J C."/>
        </authorList>
    </citation>
    <scope>NUCLEOTIDE SEQUENCE [LARGE SCALE GENOMIC DNA]</scope>
</reference>
<sequence>MVISWLINFVSPEIAQSIMYFDLATDMWNDLADRFNEVRAQILLNKPILNLSRVFAMIIQEERQRSLGYVEIPLAAASSSNNPPRTKKPRPSCSNCGKPGHLVDECYFIHGNDKPDADNYSINNDLSTRCQQLISLLSQQLSSNNPKPAVMAPAALNLADVVLPTVTPVQQQHPDTTPKNHLPSIPDSMQSHLAPRGSHTPIPVIATTYSPSIPKTVQSISATDSSTNHLKDYVCHTNTTDYPIGQFLSYIKLHLQFRAAVLPAYSEIEPQSYAEASQFKHWLLAMDKETQALEHNKTWIITKLPPGHKAIGCKWVYKVKYDRSGAVERFKARLVAKVYNQRHGIDYSQTYAPVVKFNTLKVFMALAAMNNWNVHQLDTNNAFLHGDLHEEVYMKIPLGYNAPPNTVCKLNKSIYGLKQASRQWYSKLSSTLIFDGFHQSISDNSLFTKQTSNMFLAVLVYVDDITVASNNSDAIAHFKTYLHDKFKLKDIGTIRFFLGLEIGRTNKGIFVSQRPFTLQLLQETGYMGAKPSSTPMEVNLKLSKDQGNPLPGPTSYRSLIGKLIYLTITRPDISYVVNHLSQFLSCPRIPHLHAAHRVLQYLKATPRQVSWKSKKQQTVPRSSAEAEYRAMAHATVEHTWIIALLKDFGITHSPPTTLYCDYTAAIHISENPVYHERTKHVEIDCHFV</sequence>
<organism evidence="3 4">
    <name type="scientific">Cannabis sativa</name>
    <name type="common">Hemp</name>
    <name type="synonym">Marijuana</name>
    <dbReference type="NCBI Taxonomy" id="3483"/>
    <lineage>
        <taxon>Eukaryota</taxon>
        <taxon>Viridiplantae</taxon>
        <taxon>Streptophyta</taxon>
        <taxon>Embryophyta</taxon>
        <taxon>Tracheophyta</taxon>
        <taxon>Spermatophyta</taxon>
        <taxon>Magnoliopsida</taxon>
        <taxon>eudicotyledons</taxon>
        <taxon>Gunneridae</taxon>
        <taxon>Pentapetalae</taxon>
        <taxon>rosids</taxon>
        <taxon>fabids</taxon>
        <taxon>Rosales</taxon>
        <taxon>Cannabaceae</taxon>
        <taxon>Cannabis</taxon>
    </lineage>
</organism>
<name>A0A803P5Z5_CANSA</name>
<dbReference type="AlphaFoldDB" id="A0A803P5Z5"/>